<dbReference type="Proteomes" id="UP000092993">
    <property type="component" value="Unassembled WGS sequence"/>
</dbReference>
<keyword evidence="3" id="KW-1185">Reference proteome</keyword>
<feature type="region of interest" description="Disordered" evidence="1">
    <location>
        <begin position="18"/>
        <end position="53"/>
    </location>
</feature>
<proteinExistence type="predicted"/>
<organism evidence="2 3">
    <name type="scientific">Grifola frondosa</name>
    <name type="common">Maitake</name>
    <name type="synonym">Polyporus frondosus</name>
    <dbReference type="NCBI Taxonomy" id="5627"/>
    <lineage>
        <taxon>Eukaryota</taxon>
        <taxon>Fungi</taxon>
        <taxon>Dikarya</taxon>
        <taxon>Basidiomycota</taxon>
        <taxon>Agaricomycotina</taxon>
        <taxon>Agaricomycetes</taxon>
        <taxon>Polyporales</taxon>
        <taxon>Grifolaceae</taxon>
        <taxon>Grifola</taxon>
    </lineage>
</organism>
<evidence type="ECO:0000313" key="3">
    <source>
        <dbReference type="Proteomes" id="UP000092993"/>
    </source>
</evidence>
<name>A0A1C7MQ07_GRIFR</name>
<evidence type="ECO:0000313" key="2">
    <source>
        <dbReference type="EMBL" id="OBZ78777.1"/>
    </source>
</evidence>
<dbReference type="EMBL" id="LUGG01000001">
    <property type="protein sequence ID" value="OBZ78777.1"/>
    <property type="molecule type" value="Genomic_DNA"/>
</dbReference>
<sequence length="84" mass="9220">MESKTPWIEYNCSDLRTSDSFPSGSRKIISLPTNSKLGRSPDSGRNDGAACDVAFDATSPPARWSSGHATDFRKNTLDRARLED</sequence>
<comment type="caution">
    <text evidence="2">The sequence shown here is derived from an EMBL/GenBank/DDBJ whole genome shotgun (WGS) entry which is preliminary data.</text>
</comment>
<protein>
    <submittedName>
        <fullName evidence="2">Uncharacterized protein</fullName>
    </submittedName>
</protein>
<gene>
    <name evidence="2" type="ORF">A0H81_00042</name>
</gene>
<evidence type="ECO:0000256" key="1">
    <source>
        <dbReference type="SAM" id="MobiDB-lite"/>
    </source>
</evidence>
<reference evidence="2 3" key="1">
    <citation type="submission" date="2016-03" db="EMBL/GenBank/DDBJ databases">
        <title>Whole genome sequencing of Grifola frondosa 9006-11.</title>
        <authorList>
            <person name="Min B."/>
            <person name="Park H."/>
            <person name="Kim J.-G."/>
            <person name="Cho H."/>
            <person name="Oh Y.-L."/>
            <person name="Kong W.-S."/>
            <person name="Choi I.-G."/>
        </authorList>
    </citation>
    <scope>NUCLEOTIDE SEQUENCE [LARGE SCALE GENOMIC DNA]</scope>
    <source>
        <strain evidence="2 3">9006-11</strain>
    </source>
</reference>
<dbReference type="AlphaFoldDB" id="A0A1C7MQ07"/>
<accession>A0A1C7MQ07</accession>